<dbReference type="Pfam" id="PF00486">
    <property type="entry name" value="Trans_reg_C"/>
    <property type="match status" value="1"/>
</dbReference>
<protein>
    <submittedName>
        <fullName evidence="4">Transcriptional regulator</fullName>
    </submittedName>
</protein>
<evidence type="ECO:0000259" key="3">
    <source>
        <dbReference type="PROSITE" id="PS51755"/>
    </source>
</evidence>
<dbReference type="Gene3D" id="1.10.10.10">
    <property type="entry name" value="Winged helix-like DNA-binding domain superfamily/Winged helix DNA-binding domain"/>
    <property type="match status" value="1"/>
</dbReference>
<dbReference type="GO" id="GO:0000160">
    <property type="term" value="P:phosphorelay signal transduction system"/>
    <property type="evidence" value="ECO:0007669"/>
    <property type="project" value="InterPro"/>
</dbReference>
<dbReference type="InterPro" id="IPR001867">
    <property type="entry name" value="OmpR/PhoB-type_DNA-bd"/>
</dbReference>
<accession>A0A4R6UTH8</accession>
<dbReference type="CDD" id="cd00383">
    <property type="entry name" value="trans_reg_C"/>
    <property type="match status" value="1"/>
</dbReference>
<comment type="caution">
    <text evidence="4">The sequence shown here is derived from an EMBL/GenBank/DDBJ whole genome shotgun (WGS) entry which is preliminary data.</text>
</comment>
<dbReference type="EMBL" id="SNYM01000002">
    <property type="protein sequence ID" value="TDQ50628.1"/>
    <property type="molecule type" value="Genomic_DNA"/>
</dbReference>
<dbReference type="SMART" id="SM00862">
    <property type="entry name" value="Trans_reg_C"/>
    <property type="match status" value="1"/>
</dbReference>
<gene>
    <name evidence="4" type="ORF">EV696_102311</name>
</gene>
<keyword evidence="5" id="KW-1185">Reference proteome</keyword>
<keyword evidence="1 2" id="KW-0238">DNA-binding</keyword>
<evidence type="ECO:0000313" key="4">
    <source>
        <dbReference type="EMBL" id="TDQ50628.1"/>
    </source>
</evidence>
<dbReference type="AlphaFoldDB" id="A0A4R6UTH8"/>
<proteinExistence type="predicted"/>
<dbReference type="SUPFAM" id="SSF46894">
    <property type="entry name" value="C-terminal effector domain of the bipartite response regulators"/>
    <property type="match status" value="1"/>
</dbReference>
<dbReference type="GO" id="GO:0003677">
    <property type="term" value="F:DNA binding"/>
    <property type="evidence" value="ECO:0007669"/>
    <property type="project" value="UniProtKB-UniRule"/>
</dbReference>
<reference evidence="4 5" key="1">
    <citation type="submission" date="2019-03" db="EMBL/GenBank/DDBJ databases">
        <title>Genomic Encyclopedia of Type Strains, Phase IV (KMG-IV): sequencing the most valuable type-strain genomes for metagenomic binning, comparative biology and taxonomic classification.</title>
        <authorList>
            <person name="Goeker M."/>
        </authorList>
    </citation>
    <scope>NUCLEOTIDE SEQUENCE [LARGE SCALE GENOMIC DNA]</scope>
    <source>
        <strain evidence="4 5">DSM 103792</strain>
    </source>
</reference>
<dbReference type="RefSeq" id="WP_133587955.1">
    <property type="nucleotide sequence ID" value="NZ_CP037953.1"/>
</dbReference>
<evidence type="ECO:0000313" key="5">
    <source>
        <dbReference type="Proteomes" id="UP000295375"/>
    </source>
</evidence>
<dbReference type="Proteomes" id="UP000295375">
    <property type="component" value="Unassembled WGS sequence"/>
</dbReference>
<dbReference type="InterPro" id="IPR036388">
    <property type="entry name" value="WH-like_DNA-bd_sf"/>
</dbReference>
<sequence length="134" mass="15152">MQLQQRQWQLGAWLIDEGRQQVYSHGCCQPIRKKLLSVLVCLIEHYPNMVESEYLIEKVWGPYACVERAGINHAIWSIRQLLGESASADPIIETIPKRGYRLALAPQRLESKPAVGPSLARVPISPKASMSMTR</sequence>
<evidence type="ECO:0000256" key="2">
    <source>
        <dbReference type="PROSITE-ProRule" id="PRU01091"/>
    </source>
</evidence>
<dbReference type="InterPro" id="IPR016032">
    <property type="entry name" value="Sig_transdc_resp-reg_C-effctor"/>
</dbReference>
<dbReference type="PROSITE" id="PS51755">
    <property type="entry name" value="OMPR_PHOB"/>
    <property type="match status" value="1"/>
</dbReference>
<name>A0A4R6UTH8_9GAMM</name>
<feature type="DNA-binding region" description="OmpR/PhoB-type" evidence="2">
    <location>
        <begin position="5"/>
        <end position="104"/>
    </location>
</feature>
<feature type="domain" description="OmpR/PhoB-type" evidence="3">
    <location>
        <begin position="5"/>
        <end position="104"/>
    </location>
</feature>
<organism evidence="4 5">
    <name type="scientific">Permianibacter aggregans</name>
    <dbReference type="NCBI Taxonomy" id="1510150"/>
    <lineage>
        <taxon>Bacteria</taxon>
        <taxon>Pseudomonadati</taxon>
        <taxon>Pseudomonadota</taxon>
        <taxon>Gammaproteobacteria</taxon>
        <taxon>Pseudomonadales</taxon>
        <taxon>Pseudomonadaceae</taxon>
        <taxon>Permianibacter</taxon>
    </lineage>
</organism>
<dbReference type="GO" id="GO:0006355">
    <property type="term" value="P:regulation of DNA-templated transcription"/>
    <property type="evidence" value="ECO:0007669"/>
    <property type="project" value="InterPro"/>
</dbReference>
<dbReference type="OrthoDB" id="9802186at2"/>
<evidence type="ECO:0000256" key="1">
    <source>
        <dbReference type="ARBA" id="ARBA00023125"/>
    </source>
</evidence>